<dbReference type="GO" id="GO:0016616">
    <property type="term" value="F:oxidoreductase activity, acting on the CH-OH group of donors, NAD or NADP as acceptor"/>
    <property type="evidence" value="ECO:0007669"/>
    <property type="project" value="TreeGrafter"/>
</dbReference>
<dbReference type="InterPro" id="IPR002347">
    <property type="entry name" value="SDR_fam"/>
</dbReference>
<proteinExistence type="inferred from homology"/>
<evidence type="ECO:0000256" key="2">
    <source>
        <dbReference type="ARBA" id="ARBA00023002"/>
    </source>
</evidence>
<dbReference type="Gene3D" id="3.40.50.720">
    <property type="entry name" value="NAD(P)-binding Rossmann-like Domain"/>
    <property type="match status" value="1"/>
</dbReference>
<dbReference type="InterPro" id="IPR036291">
    <property type="entry name" value="NAD(P)-bd_dom_sf"/>
</dbReference>
<sequence length="269" mass="28718">MTLPLQDQVAFITGAGSGLGAETARRLARDGAIIAVNDLNETAAQSIANEVGGIALPFDVVDSHAFDLAVDSCVSQLGRIDIMVNNAGIAPSDAATKTDRMMANSMRRMEGKINELEPLDFMLDLSDEAWDRMIKIHLYGSFYGCRAALRHMQPQRSGRIVNMSSVLGLYPSSGAPHYSVAKAAIITLTKTVAEEVAGLGINVNAICPGYIDTPLLTPFSEVMKAGITMRIGKGHMGEASDIAEMVRFLVGPESRYCTGDVFAVSGGYR</sequence>
<dbReference type="AlphaFoldDB" id="A0A6J6K2X6"/>
<dbReference type="PRINTS" id="PR00081">
    <property type="entry name" value="GDHRDH"/>
</dbReference>
<dbReference type="GO" id="GO:0006633">
    <property type="term" value="P:fatty acid biosynthetic process"/>
    <property type="evidence" value="ECO:0007669"/>
    <property type="project" value="TreeGrafter"/>
</dbReference>
<evidence type="ECO:0000256" key="1">
    <source>
        <dbReference type="ARBA" id="ARBA00006484"/>
    </source>
</evidence>
<dbReference type="CDD" id="cd05233">
    <property type="entry name" value="SDR_c"/>
    <property type="match status" value="1"/>
</dbReference>
<evidence type="ECO:0000313" key="3">
    <source>
        <dbReference type="EMBL" id="CAB4642743.1"/>
    </source>
</evidence>
<dbReference type="InterPro" id="IPR020904">
    <property type="entry name" value="Sc_DH/Rdtase_CS"/>
</dbReference>
<accession>A0A6J6K2X6</accession>
<dbReference type="PROSITE" id="PS00061">
    <property type="entry name" value="ADH_SHORT"/>
    <property type="match status" value="1"/>
</dbReference>
<dbReference type="SUPFAM" id="SSF51735">
    <property type="entry name" value="NAD(P)-binding Rossmann-fold domains"/>
    <property type="match status" value="1"/>
</dbReference>
<organism evidence="3">
    <name type="scientific">freshwater metagenome</name>
    <dbReference type="NCBI Taxonomy" id="449393"/>
    <lineage>
        <taxon>unclassified sequences</taxon>
        <taxon>metagenomes</taxon>
        <taxon>ecological metagenomes</taxon>
    </lineage>
</organism>
<name>A0A6J6K2X6_9ZZZZ</name>
<reference evidence="3" key="1">
    <citation type="submission" date="2020-05" db="EMBL/GenBank/DDBJ databases">
        <authorList>
            <person name="Chiriac C."/>
            <person name="Salcher M."/>
            <person name="Ghai R."/>
            <person name="Kavagutti S V."/>
        </authorList>
    </citation>
    <scope>NUCLEOTIDE SEQUENCE</scope>
</reference>
<dbReference type="Pfam" id="PF00106">
    <property type="entry name" value="adh_short"/>
    <property type="match status" value="1"/>
</dbReference>
<dbReference type="GO" id="GO:0048038">
    <property type="term" value="F:quinone binding"/>
    <property type="evidence" value="ECO:0007669"/>
    <property type="project" value="TreeGrafter"/>
</dbReference>
<protein>
    <submittedName>
        <fullName evidence="3">Unannotated protein</fullName>
    </submittedName>
</protein>
<dbReference type="PANTHER" id="PTHR42760">
    <property type="entry name" value="SHORT-CHAIN DEHYDROGENASES/REDUCTASES FAMILY MEMBER"/>
    <property type="match status" value="1"/>
</dbReference>
<dbReference type="PRINTS" id="PR00080">
    <property type="entry name" value="SDRFAMILY"/>
</dbReference>
<gene>
    <name evidence="3" type="ORF">UFOPK2086_01132</name>
</gene>
<comment type="similarity">
    <text evidence="1">Belongs to the short-chain dehydrogenases/reductases (SDR) family.</text>
</comment>
<keyword evidence="2" id="KW-0560">Oxidoreductase</keyword>
<dbReference type="PANTHER" id="PTHR42760:SF133">
    <property type="entry name" value="3-OXOACYL-[ACYL-CARRIER-PROTEIN] REDUCTASE"/>
    <property type="match status" value="1"/>
</dbReference>
<dbReference type="EMBL" id="CAEZVQ010000183">
    <property type="protein sequence ID" value="CAB4642743.1"/>
    <property type="molecule type" value="Genomic_DNA"/>
</dbReference>
<dbReference type="FunFam" id="3.40.50.720:FF:000084">
    <property type="entry name" value="Short-chain dehydrogenase reductase"/>
    <property type="match status" value="1"/>
</dbReference>